<sequence>MRPTPYTTSLYNARVQSETNKENGREQAEDKTLSNSEPEFTNLDKDRTESQFASDQIWATYDTNACMTFRYNHDLIQTTKMRLDWVLEDLPFACGNFKNDREGQVDFSLFSYLVSCDEGERATQKR</sequence>
<evidence type="ECO:0000256" key="1">
    <source>
        <dbReference type="SAM" id="MobiDB-lite"/>
    </source>
</evidence>
<gene>
    <name evidence="3" type="ORF">CKAN_02401100</name>
</gene>
<dbReference type="PANTHER" id="PTHR45089">
    <property type="entry name" value="DNAJ HEAT SHOCK AMINO-TERMINAL DOMAIN PROTEIN-RELATED"/>
    <property type="match status" value="1"/>
</dbReference>
<feature type="region of interest" description="Disordered" evidence="1">
    <location>
        <begin position="1"/>
        <end position="48"/>
    </location>
</feature>
<keyword evidence="4" id="KW-1185">Reference proteome</keyword>
<reference evidence="3 4" key="1">
    <citation type="journal article" date="2019" name="Nat. Plants">
        <title>Stout camphor tree genome fills gaps in understanding of flowering plant genome evolution.</title>
        <authorList>
            <person name="Chaw S.M."/>
            <person name="Liu Y.C."/>
            <person name="Wu Y.W."/>
            <person name="Wang H.Y."/>
            <person name="Lin C.I."/>
            <person name="Wu C.S."/>
            <person name="Ke H.M."/>
            <person name="Chang L.Y."/>
            <person name="Hsu C.Y."/>
            <person name="Yang H.T."/>
            <person name="Sudianto E."/>
            <person name="Hsu M.H."/>
            <person name="Wu K.P."/>
            <person name="Wang L.N."/>
            <person name="Leebens-Mack J.H."/>
            <person name="Tsai I.J."/>
        </authorList>
    </citation>
    <scope>NUCLEOTIDE SEQUENCE [LARGE SCALE GENOMIC DNA]</scope>
    <source>
        <strain evidence="4">cv. Chaw 1501</strain>
        <tissue evidence="3">Young leaves</tissue>
    </source>
</reference>
<dbReference type="InterPro" id="IPR024593">
    <property type="entry name" value="DUF3444"/>
</dbReference>
<evidence type="ECO:0000313" key="3">
    <source>
        <dbReference type="EMBL" id="RWR94704.1"/>
    </source>
</evidence>
<proteinExistence type="predicted"/>
<dbReference type="AlphaFoldDB" id="A0A3S4PTK1"/>
<evidence type="ECO:0000313" key="4">
    <source>
        <dbReference type="Proteomes" id="UP000283530"/>
    </source>
</evidence>
<dbReference type="Pfam" id="PF11926">
    <property type="entry name" value="DUF3444"/>
    <property type="match status" value="1"/>
</dbReference>
<dbReference type="Proteomes" id="UP000283530">
    <property type="component" value="Unassembled WGS sequence"/>
</dbReference>
<accession>A0A3S4PTK1</accession>
<name>A0A3S4PTK1_9MAGN</name>
<evidence type="ECO:0000259" key="2">
    <source>
        <dbReference type="Pfam" id="PF11926"/>
    </source>
</evidence>
<protein>
    <recommendedName>
        <fullName evidence="2">DUF3444 domain-containing protein</fullName>
    </recommendedName>
</protein>
<feature type="compositionally biased region" description="Polar residues" evidence="1">
    <location>
        <begin position="1"/>
        <end position="18"/>
    </location>
</feature>
<dbReference type="EMBL" id="QPKB01000011">
    <property type="protein sequence ID" value="RWR94704.1"/>
    <property type="molecule type" value="Genomic_DNA"/>
</dbReference>
<dbReference type="OrthoDB" id="10250354at2759"/>
<organism evidence="3 4">
    <name type="scientific">Cinnamomum micranthum f. kanehirae</name>
    <dbReference type="NCBI Taxonomy" id="337451"/>
    <lineage>
        <taxon>Eukaryota</taxon>
        <taxon>Viridiplantae</taxon>
        <taxon>Streptophyta</taxon>
        <taxon>Embryophyta</taxon>
        <taxon>Tracheophyta</taxon>
        <taxon>Spermatophyta</taxon>
        <taxon>Magnoliopsida</taxon>
        <taxon>Magnoliidae</taxon>
        <taxon>Laurales</taxon>
        <taxon>Lauraceae</taxon>
        <taxon>Cinnamomum</taxon>
    </lineage>
</organism>
<feature type="compositionally biased region" description="Basic and acidic residues" evidence="1">
    <location>
        <begin position="19"/>
        <end position="32"/>
    </location>
</feature>
<feature type="domain" description="DUF3444" evidence="2">
    <location>
        <begin position="31"/>
        <end position="71"/>
    </location>
</feature>
<comment type="caution">
    <text evidence="3">The sequence shown here is derived from an EMBL/GenBank/DDBJ whole genome shotgun (WGS) entry which is preliminary data.</text>
</comment>